<dbReference type="AlphaFoldDB" id="A0A2I2KNB2"/>
<name>A0A2I2KNB2_9ACTN</name>
<feature type="compositionally biased region" description="Basic and acidic residues" evidence="4">
    <location>
        <begin position="223"/>
        <end position="239"/>
    </location>
</feature>
<dbReference type="OrthoDB" id="146444at2"/>
<dbReference type="PANTHER" id="PTHR36852:SF1">
    <property type="entry name" value="PROTEIN GVPL 2"/>
    <property type="match status" value="1"/>
</dbReference>
<feature type="region of interest" description="Disordered" evidence="4">
    <location>
        <begin position="47"/>
        <end position="92"/>
    </location>
</feature>
<gene>
    <name evidence="5" type="primary">gvpL</name>
    <name evidence="5" type="ORF">FRACA_1710005</name>
</gene>
<evidence type="ECO:0000256" key="4">
    <source>
        <dbReference type="SAM" id="MobiDB-lite"/>
    </source>
</evidence>
<evidence type="ECO:0000256" key="3">
    <source>
        <dbReference type="ARBA" id="ARBA00035643"/>
    </source>
</evidence>
<dbReference type="RefSeq" id="WP_101831030.1">
    <property type="nucleotide sequence ID" value="NZ_FZMO01000081.1"/>
</dbReference>
<evidence type="ECO:0000313" key="6">
    <source>
        <dbReference type="Proteomes" id="UP000234331"/>
    </source>
</evidence>
<keyword evidence="1" id="KW-0304">Gas vesicle</keyword>
<dbReference type="Pfam" id="PF06386">
    <property type="entry name" value="GvpL_GvpF"/>
    <property type="match status" value="1"/>
</dbReference>
<accession>A0A2I2KNB2</accession>
<dbReference type="EMBL" id="FZMO01000081">
    <property type="protein sequence ID" value="SNQ47132.1"/>
    <property type="molecule type" value="Genomic_DNA"/>
</dbReference>
<evidence type="ECO:0000256" key="2">
    <source>
        <dbReference type="ARBA" id="ARBA00035108"/>
    </source>
</evidence>
<organism evidence="5 6">
    <name type="scientific">Frankia canadensis</name>
    <dbReference type="NCBI Taxonomy" id="1836972"/>
    <lineage>
        <taxon>Bacteria</taxon>
        <taxon>Bacillati</taxon>
        <taxon>Actinomycetota</taxon>
        <taxon>Actinomycetes</taxon>
        <taxon>Frankiales</taxon>
        <taxon>Frankiaceae</taxon>
        <taxon>Frankia</taxon>
    </lineage>
</organism>
<reference evidence="5 6" key="1">
    <citation type="submission" date="2017-06" db="EMBL/GenBank/DDBJ databases">
        <authorList>
            <person name="Kim H.J."/>
            <person name="Triplett B.A."/>
        </authorList>
    </citation>
    <scope>NUCLEOTIDE SEQUENCE [LARGE SCALE GENOMIC DNA]</scope>
    <source>
        <strain evidence="5">FRACA_ARgP5</strain>
    </source>
</reference>
<evidence type="ECO:0000256" key="1">
    <source>
        <dbReference type="ARBA" id="ARBA00022987"/>
    </source>
</evidence>
<comment type="similarity">
    <text evidence="3">Belongs to the gas vesicle GvpF/GvpL family.</text>
</comment>
<keyword evidence="6" id="KW-1185">Reference proteome</keyword>
<protein>
    <submittedName>
        <fullName evidence="5">Gas vesicle synthesis protein GvpL/GvpF</fullName>
    </submittedName>
</protein>
<feature type="compositionally biased region" description="Pro residues" evidence="4">
    <location>
        <begin position="48"/>
        <end position="59"/>
    </location>
</feature>
<dbReference type="GO" id="GO:0031411">
    <property type="term" value="C:gas vesicle"/>
    <property type="evidence" value="ECO:0007669"/>
    <property type="project" value="UniProtKB-SubCell"/>
</dbReference>
<feature type="region of interest" description="Disordered" evidence="4">
    <location>
        <begin position="223"/>
        <end position="260"/>
    </location>
</feature>
<dbReference type="PANTHER" id="PTHR36852">
    <property type="entry name" value="PROTEIN GVPL 2"/>
    <property type="match status" value="1"/>
</dbReference>
<dbReference type="InterPro" id="IPR009430">
    <property type="entry name" value="GvpL/GvpF"/>
</dbReference>
<dbReference type="Proteomes" id="UP000234331">
    <property type="component" value="Unassembled WGS sequence"/>
</dbReference>
<evidence type="ECO:0000313" key="5">
    <source>
        <dbReference type="EMBL" id="SNQ47132.1"/>
    </source>
</evidence>
<proteinExistence type="inferred from homology"/>
<comment type="subcellular location">
    <subcellularLocation>
        <location evidence="2">Gas vesicle</location>
    </subcellularLocation>
</comment>
<dbReference type="GO" id="GO:0031412">
    <property type="term" value="P:gas vesicle organization"/>
    <property type="evidence" value="ECO:0007669"/>
    <property type="project" value="InterPro"/>
</dbReference>
<sequence>MTNPLSELGRRLAPGVLADAVPEAQQLARRRIAERLATEIAAQIMASAPPPIVDTPSPEPVTETAEDSVAEPVAEPVAEERTGGGDGAPAPREATTAVRTGLYAYGVAPAGVDVGGITRLHDDAGPARTIARDGLALVVSDIDVGLLEGIEEDLSESGRLAALAQRHDAVLRELMERGSVLPLRFGTVLRGPDHAAEVLDDPDGGLTALLAAVRGAREWGLRVERDAGRDSPAKREEGRPQPTGPPRAQDAAEGEARGRGAGAEYLASRRASLHAAERQRVQTAQLLDRVDHALCAHARDATTRGRRPGRLFDRAYLVDTAREEAFLDAARRAVDEVRAAGLAAELTGPWPPYSFVDVTLGALDPLDVPAVIGSPAVPGLVGAPGAPATGQGGAEAGDG</sequence>